<feature type="compositionally biased region" description="Acidic residues" evidence="1">
    <location>
        <begin position="1"/>
        <end position="11"/>
    </location>
</feature>
<keyword evidence="3" id="KW-1185">Reference proteome</keyword>
<dbReference type="AlphaFoldDB" id="A0A9N9INH2"/>
<dbReference type="EMBL" id="CAJVPZ010032482">
    <property type="protein sequence ID" value="CAG8742015.1"/>
    <property type="molecule type" value="Genomic_DNA"/>
</dbReference>
<evidence type="ECO:0000313" key="2">
    <source>
        <dbReference type="EMBL" id="CAG8742015.1"/>
    </source>
</evidence>
<gene>
    <name evidence="2" type="ORF">RFULGI_LOCUS12942</name>
</gene>
<reference evidence="2" key="1">
    <citation type="submission" date="2021-06" db="EMBL/GenBank/DDBJ databases">
        <authorList>
            <person name="Kallberg Y."/>
            <person name="Tangrot J."/>
            <person name="Rosling A."/>
        </authorList>
    </citation>
    <scope>NUCLEOTIDE SEQUENCE</scope>
    <source>
        <strain evidence="2">IN212</strain>
    </source>
</reference>
<dbReference type="Proteomes" id="UP000789396">
    <property type="component" value="Unassembled WGS sequence"/>
</dbReference>
<evidence type="ECO:0000313" key="3">
    <source>
        <dbReference type="Proteomes" id="UP000789396"/>
    </source>
</evidence>
<feature type="region of interest" description="Disordered" evidence="1">
    <location>
        <begin position="1"/>
        <end position="29"/>
    </location>
</feature>
<sequence>KYDDESQFDESDLNKVIGKHMRESSEVDESLHPRKRLEYYFTNVNDKENNL</sequence>
<accession>A0A9N9INH2</accession>
<feature type="non-terminal residue" evidence="2">
    <location>
        <position position="1"/>
    </location>
</feature>
<name>A0A9N9INH2_9GLOM</name>
<protein>
    <submittedName>
        <fullName evidence="2">847_t:CDS:1</fullName>
    </submittedName>
</protein>
<organism evidence="2 3">
    <name type="scientific">Racocetra fulgida</name>
    <dbReference type="NCBI Taxonomy" id="60492"/>
    <lineage>
        <taxon>Eukaryota</taxon>
        <taxon>Fungi</taxon>
        <taxon>Fungi incertae sedis</taxon>
        <taxon>Mucoromycota</taxon>
        <taxon>Glomeromycotina</taxon>
        <taxon>Glomeromycetes</taxon>
        <taxon>Diversisporales</taxon>
        <taxon>Gigasporaceae</taxon>
        <taxon>Racocetra</taxon>
    </lineage>
</organism>
<feature type="compositionally biased region" description="Basic and acidic residues" evidence="1">
    <location>
        <begin position="20"/>
        <end position="29"/>
    </location>
</feature>
<proteinExistence type="predicted"/>
<evidence type="ECO:0000256" key="1">
    <source>
        <dbReference type="SAM" id="MobiDB-lite"/>
    </source>
</evidence>
<comment type="caution">
    <text evidence="2">The sequence shown here is derived from an EMBL/GenBank/DDBJ whole genome shotgun (WGS) entry which is preliminary data.</text>
</comment>
<dbReference type="OrthoDB" id="10282124at2759"/>